<evidence type="ECO:0000256" key="5">
    <source>
        <dbReference type="ARBA" id="ARBA00023242"/>
    </source>
</evidence>
<comment type="caution">
    <text evidence="9">The sequence shown here is derived from an EMBL/GenBank/DDBJ whole genome shotgun (WGS) entry which is preliminary data.</text>
</comment>
<dbReference type="AlphaFoldDB" id="A0A1U7LNN4"/>
<keyword evidence="4" id="KW-0804">Transcription</keyword>
<dbReference type="InterPro" id="IPR036864">
    <property type="entry name" value="Zn2-C6_fun-type_DNA-bd_sf"/>
</dbReference>
<dbReference type="OrthoDB" id="2110361at2759"/>
<dbReference type="GO" id="GO:0006351">
    <property type="term" value="P:DNA-templated transcription"/>
    <property type="evidence" value="ECO:0007669"/>
    <property type="project" value="InterPro"/>
</dbReference>
<evidence type="ECO:0000313" key="9">
    <source>
        <dbReference type="EMBL" id="OLL24152.1"/>
    </source>
</evidence>
<dbReference type="PROSITE" id="PS50048">
    <property type="entry name" value="ZN2_CY6_FUNGAL_2"/>
    <property type="match status" value="1"/>
</dbReference>
<dbReference type="Pfam" id="PF04082">
    <property type="entry name" value="Fungal_trans"/>
    <property type="match status" value="1"/>
</dbReference>
<feature type="region of interest" description="Disordered" evidence="7">
    <location>
        <begin position="1"/>
        <end position="30"/>
    </location>
</feature>
<keyword evidence="10" id="KW-1185">Reference proteome</keyword>
<reference evidence="9 10" key="1">
    <citation type="submission" date="2016-04" db="EMBL/GenBank/DDBJ databases">
        <title>Evolutionary innovation and constraint leading to complex multicellularity in the Ascomycota.</title>
        <authorList>
            <person name="Cisse O."/>
            <person name="Nguyen A."/>
            <person name="Hewitt D.A."/>
            <person name="Jedd G."/>
            <person name="Stajich J.E."/>
        </authorList>
    </citation>
    <scope>NUCLEOTIDE SEQUENCE [LARGE SCALE GENOMIC DNA]</scope>
    <source>
        <strain evidence="9 10">DAH-3</strain>
    </source>
</reference>
<dbReference type="OMA" id="CIHSVLP"/>
<dbReference type="Proteomes" id="UP000186594">
    <property type="component" value="Unassembled WGS sequence"/>
</dbReference>
<accession>A0A1U7LNN4</accession>
<protein>
    <submittedName>
        <fullName evidence="9">Activator of stress genes 1</fullName>
    </submittedName>
</protein>
<evidence type="ECO:0000256" key="1">
    <source>
        <dbReference type="ARBA" id="ARBA00022723"/>
    </source>
</evidence>
<evidence type="ECO:0000256" key="6">
    <source>
        <dbReference type="SAM" id="Coils"/>
    </source>
</evidence>
<evidence type="ECO:0000259" key="8">
    <source>
        <dbReference type="PROSITE" id="PS50048"/>
    </source>
</evidence>
<evidence type="ECO:0000256" key="7">
    <source>
        <dbReference type="SAM" id="MobiDB-lite"/>
    </source>
</evidence>
<keyword evidence="5" id="KW-0539">Nucleus</keyword>
<dbReference type="InterPro" id="IPR050987">
    <property type="entry name" value="AtrR-like"/>
</dbReference>
<keyword evidence="6" id="KW-0175">Coiled coil</keyword>
<dbReference type="PANTHER" id="PTHR46910">
    <property type="entry name" value="TRANSCRIPTION FACTOR PDR1"/>
    <property type="match status" value="1"/>
</dbReference>
<evidence type="ECO:0000313" key="10">
    <source>
        <dbReference type="Proteomes" id="UP000186594"/>
    </source>
</evidence>
<dbReference type="CDD" id="cd12148">
    <property type="entry name" value="fungal_TF_MHR"/>
    <property type="match status" value="1"/>
</dbReference>
<sequence>MNFVPASDCQVTSSMPNQPPARPFRKRRKEPSCDDCRQRKVKCDATDVTSCSECLSRNVKCLFTKETNRRMSSLKQVQDLERQLHQAYQQIQTLSSIAVNQRPPPIPHCLPQQLLDISPERPPVKPPRIPVPALCFRGSLDCIPAPEQLPPKALADYLIRSYLHTIHRTGLQIVHWPTFLQNFNRVYSEDNPAFHRSWWACLFAMFAIGAQYLDDTTLPYKLPQENGTEYITVAIELLNLLANQYTLECIAAGILATIFLVTMNNYTAASTWLSIALRMGEHLKIHKEPRPGEFSFIEEEIRRRLWWTIYIWDRCLLLNNAADLRSLSMVSVHSEHSITIEDSDTDLSMPSPVDDVFITEFGIIQNATPYNQITIMFQVNVARLIGQIFRVITSNSITTQSLQYFRSQADKCWNLLPFHLHPSCSAKLDPRDLSPIFFLQTGLLHLYHQYLSPLSSRSVRIFAFHDCVRISRESATLIARVVRPDYPSWQEDLRCLASTQVCTHIWRIALFLSLAGLWNDAMPCVYALARIRHRRAVNIEAGRYLHTFFRLLIEYNRRREKNQEPDDDMLDLVRGDIQGLDAAARELLGTGQIPPTSVAGKKDWDQWDEVISLAREISSRSGQAWFHSSDMPSLSNITVSPTSECTMPQPDPVRLAPLKSSPTFVSSLTAHQSFNTTKMSISSII</sequence>
<dbReference type="InterPro" id="IPR007219">
    <property type="entry name" value="XnlR_reg_dom"/>
</dbReference>
<feature type="coiled-coil region" evidence="6">
    <location>
        <begin position="70"/>
        <end position="97"/>
    </location>
</feature>
<dbReference type="Gene3D" id="4.10.240.10">
    <property type="entry name" value="Zn(2)-C6 fungal-type DNA-binding domain"/>
    <property type="match status" value="1"/>
</dbReference>
<dbReference type="CDD" id="cd00067">
    <property type="entry name" value="GAL4"/>
    <property type="match status" value="1"/>
</dbReference>
<dbReference type="SUPFAM" id="SSF57701">
    <property type="entry name" value="Zn2/Cys6 DNA-binding domain"/>
    <property type="match status" value="1"/>
</dbReference>
<dbReference type="STRING" id="1198029.A0A1U7LNN4"/>
<evidence type="ECO:0000256" key="2">
    <source>
        <dbReference type="ARBA" id="ARBA00022833"/>
    </source>
</evidence>
<keyword evidence="3" id="KW-0805">Transcription regulation</keyword>
<gene>
    <name evidence="9" type="ORF">NEOLI_004803</name>
</gene>
<dbReference type="GO" id="GO:0003677">
    <property type="term" value="F:DNA binding"/>
    <property type="evidence" value="ECO:0007669"/>
    <property type="project" value="InterPro"/>
</dbReference>
<dbReference type="PANTHER" id="PTHR46910:SF1">
    <property type="entry name" value="MISCELLANEOUS ZN(II)2CYS6 TRANSCRIPTION FACTOR (EUROFUNG)-RELATED"/>
    <property type="match status" value="1"/>
</dbReference>
<dbReference type="PROSITE" id="PS00463">
    <property type="entry name" value="ZN2_CY6_FUNGAL_1"/>
    <property type="match status" value="1"/>
</dbReference>
<dbReference type="SMART" id="SM00066">
    <property type="entry name" value="GAL4"/>
    <property type="match status" value="1"/>
</dbReference>
<keyword evidence="2" id="KW-0862">Zinc</keyword>
<dbReference type="Pfam" id="PF00172">
    <property type="entry name" value="Zn_clus"/>
    <property type="match status" value="1"/>
</dbReference>
<evidence type="ECO:0000256" key="4">
    <source>
        <dbReference type="ARBA" id="ARBA00023163"/>
    </source>
</evidence>
<feature type="domain" description="Zn(2)-C6 fungal-type" evidence="8">
    <location>
        <begin position="32"/>
        <end position="63"/>
    </location>
</feature>
<dbReference type="GO" id="GO:0008270">
    <property type="term" value="F:zinc ion binding"/>
    <property type="evidence" value="ECO:0007669"/>
    <property type="project" value="InterPro"/>
</dbReference>
<organism evidence="9 10">
    <name type="scientific">Neolecta irregularis (strain DAH-3)</name>
    <dbReference type="NCBI Taxonomy" id="1198029"/>
    <lineage>
        <taxon>Eukaryota</taxon>
        <taxon>Fungi</taxon>
        <taxon>Dikarya</taxon>
        <taxon>Ascomycota</taxon>
        <taxon>Taphrinomycotina</taxon>
        <taxon>Neolectales</taxon>
        <taxon>Neolectaceae</taxon>
        <taxon>Neolecta</taxon>
    </lineage>
</organism>
<dbReference type="InterPro" id="IPR001138">
    <property type="entry name" value="Zn2Cys6_DnaBD"/>
</dbReference>
<name>A0A1U7LNN4_NEOID</name>
<dbReference type="EMBL" id="LXFE01000957">
    <property type="protein sequence ID" value="OLL24152.1"/>
    <property type="molecule type" value="Genomic_DNA"/>
</dbReference>
<dbReference type="GO" id="GO:0000981">
    <property type="term" value="F:DNA-binding transcription factor activity, RNA polymerase II-specific"/>
    <property type="evidence" value="ECO:0007669"/>
    <property type="project" value="InterPro"/>
</dbReference>
<proteinExistence type="predicted"/>
<keyword evidence="1" id="KW-0479">Metal-binding</keyword>
<evidence type="ECO:0000256" key="3">
    <source>
        <dbReference type="ARBA" id="ARBA00023015"/>
    </source>
</evidence>